<dbReference type="InterPro" id="IPR053864">
    <property type="entry name" value="DUF6933"/>
</dbReference>
<dbReference type="Proteomes" id="UP000321425">
    <property type="component" value="Unassembled WGS sequence"/>
</dbReference>
<reference evidence="3 6" key="2">
    <citation type="submission" date="2019-07" db="EMBL/GenBank/DDBJ databases">
        <title>Whole genome shotgun sequence of Alkalibacterium putridalgicola NBRC 103243.</title>
        <authorList>
            <person name="Hosoyama A."/>
            <person name="Uohara A."/>
            <person name="Ohji S."/>
            <person name="Ichikawa N."/>
        </authorList>
    </citation>
    <scope>NUCLEOTIDE SEQUENCE [LARGE SCALE GENOMIC DNA]</scope>
    <source>
        <strain evidence="3 6">NBRC 103243</strain>
    </source>
</reference>
<dbReference type="PANTHER" id="PTHR41878">
    <property type="entry name" value="LEXA REPRESSOR-RELATED"/>
    <property type="match status" value="1"/>
</dbReference>
<evidence type="ECO:0000259" key="1">
    <source>
        <dbReference type="Pfam" id="PF07929"/>
    </source>
</evidence>
<dbReference type="RefSeq" id="WP_177165473.1">
    <property type="nucleotide sequence ID" value="NZ_BJUX01000015.1"/>
</dbReference>
<feature type="domain" description="Plasmid pRiA4b Orf3-like" evidence="1">
    <location>
        <begin position="193"/>
        <end position="360"/>
    </location>
</feature>
<dbReference type="InterPro" id="IPR024047">
    <property type="entry name" value="MM3350-like_sf"/>
</dbReference>
<protein>
    <submittedName>
        <fullName evidence="4">PRiA4b ORF-3-like protein</fullName>
    </submittedName>
</protein>
<dbReference type="STRING" id="426703.SAMN04488100_11223"/>
<gene>
    <name evidence="3" type="ORF">APU01nite_14880</name>
    <name evidence="4" type="ORF">SAMN04488100_11223</name>
</gene>
<dbReference type="AlphaFoldDB" id="A0A1H7TI23"/>
<evidence type="ECO:0000313" key="4">
    <source>
        <dbReference type="EMBL" id="SEL83467.1"/>
    </source>
</evidence>
<dbReference type="Gene3D" id="3.10.290.30">
    <property type="entry name" value="MM3350-like"/>
    <property type="match status" value="1"/>
</dbReference>
<dbReference type="EMBL" id="BJUX01000015">
    <property type="protein sequence ID" value="GEK89449.1"/>
    <property type="molecule type" value="Genomic_DNA"/>
</dbReference>
<dbReference type="InterPro" id="IPR012912">
    <property type="entry name" value="Plasmid_pRiA4b_Orf3-like"/>
</dbReference>
<dbReference type="PANTHER" id="PTHR41878:SF1">
    <property type="entry name" value="TNPR PROTEIN"/>
    <property type="match status" value="1"/>
</dbReference>
<evidence type="ECO:0000313" key="5">
    <source>
        <dbReference type="Proteomes" id="UP000198548"/>
    </source>
</evidence>
<reference evidence="4 5" key="1">
    <citation type="submission" date="2016-10" db="EMBL/GenBank/DDBJ databases">
        <authorList>
            <person name="de Groot N.N."/>
        </authorList>
    </citation>
    <scope>NUCLEOTIDE SEQUENCE [LARGE SCALE GENOMIC DNA]</scope>
    <source>
        <strain evidence="4 5">DSM 19182</strain>
    </source>
</reference>
<organism evidence="4 5">
    <name type="scientific">Alkalibacterium putridalgicola</name>
    <dbReference type="NCBI Taxonomy" id="426703"/>
    <lineage>
        <taxon>Bacteria</taxon>
        <taxon>Bacillati</taxon>
        <taxon>Bacillota</taxon>
        <taxon>Bacilli</taxon>
        <taxon>Lactobacillales</taxon>
        <taxon>Carnobacteriaceae</taxon>
        <taxon>Alkalibacterium</taxon>
    </lineage>
</organism>
<dbReference type="EMBL" id="FOBL01000012">
    <property type="protein sequence ID" value="SEL83467.1"/>
    <property type="molecule type" value="Genomic_DNA"/>
</dbReference>
<evidence type="ECO:0000313" key="3">
    <source>
        <dbReference type="EMBL" id="GEK89449.1"/>
    </source>
</evidence>
<name>A0A1H7TI23_9LACT</name>
<dbReference type="Pfam" id="PF22016">
    <property type="entry name" value="DUF6933"/>
    <property type="match status" value="1"/>
</dbReference>
<dbReference type="Pfam" id="PF07929">
    <property type="entry name" value="PRiA4_ORF3"/>
    <property type="match status" value="1"/>
</dbReference>
<sequence length="382" mass="44353">MHIFATRKVLQAFKKAEKMAGGSIENIEILADSGSPEEEELFEWHINSVKINQEDLLVLTHDLSGLTLLFLNTDAEELLDFYEWFEEAVYDLLGKLGFTHKSIQQYLTHSKGSNLTVSKATDFKKIGRNSSAVNLIRQLDHYQENEYTIQSYWQYQISHLNRSLKQEHRPFKQFISEYEKIIGPVNYHVDLAEIEVRLKMGGLPDVIRIIQMPMQLTFEDLHRVIQKVFMWQDAHLHQFIMEDGSTIIGAQQKVNMERYQMGGEEEAYAASQLKLADVITPETNGVFTYVYDFGDDWVHSIRVRTFYSENRQVFPKLSLMSGDPVPENIGGPPGYAYFLEVINDPTHDEHSVIKEWANDYLSRLNLFNDVNHFNHDLKSMHI</sequence>
<feature type="domain" description="DUF6933" evidence="2">
    <location>
        <begin position="3"/>
        <end position="164"/>
    </location>
</feature>
<evidence type="ECO:0000313" key="6">
    <source>
        <dbReference type="Proteomes" id="UP000321425"/>
    </source>
</evidence>
<accession>A0A1H7TI23</accession>
<dbReference type="Proteomes" id="UP000198548">
    <property type="component" value="Unassembled WGS sequence"/>
</dbReference>
<proteinExistence type="predicted"/>
<keyword evidence="6" id="KW-1185">Reference proteome</keyword>
<evidence type="ECO:0000259" key="2">
    <source>
        <dbReference type="Pfam" id="PF22016"/>
    </source>
</evidence>
<dbReference type="SUPFAM" id="SSF159941">
    <property type="entry name" value="MM3350-like"/>
    <property type="match status" value="1"/>
</dbReference>